<reference evidence="2" key="2">
    <citation type="submission" date="2021-09" db="EMBL/GenBank/DDBJ databases">
        <authorList>
            <person name="Gilroy R."/>
        </authorList>
    </citation>
    <scope>NUCLEOTIDE SEQUENCE</scope>
    <source>
        <strain evidence="2">CHK171-7178</strain>
    </source>
</reference>
<proteinExistence type="predicted"/>
<gene>
    <name evidence="2" type="ORF">K8V56_16350</name>
</gene>
<feature type="signal peptide" evidence="1">
    <location>
        <begin position="1"/>
        <end position="27"/>
    </location>
</feature>
<name>A0A921G0U3_SPOPS</name>
<dbReference type="EMBL" id="DYWT01000253">
    <property type="protein sequence ID" value="HJF33335.1"/>
    <property type="molecule type" value="Genomic_DNA"/>
</dbReference>
<keyword evidence="1" id="KW-0732">Signal</keyword>
<evidence type="ECO:0000256" key="1">
    <source>
        <dbReference type="SAM" id="SignalP"/>
    </source>
</evidence>
<feature type="non-terminal residue" evidence="2">
    <location>
        <position position="193"/>
    </location>
</feature>
<reference evidence="2" key="1">
    <citation type="journal article" date="2021" name="PeerJ">
        <title>Extensive microbial diversity within the chicken gut microbiome revealed by metagenomics and culture.</title>
        <authorList>
            <person name="Gilroy R."/>
            <person name="Ravi A."/>
            <person name="Getino M."/>
            <person name="Pursley I."/>
            <person name="Horton D.L."/>
            <person name="Alikhan N.F."/>
            <person name="Baker D."/>
            <person name="Gharbi K."/>
            <person name="Hall N."/>
            <person name="Watson M."/>
            <person name="Adriaenssens E.M."/>
            <person name="Foster-Nyarko E."/>
            <person name="Jarju S."/>
            <person name="Secka A."/>
            <person name="Antonio M."/>
            <person name="Oren A."/>
            <person name="Chaudhuri R.R."/>
            <person name="La Ragione R."/>
            <person name="Hildebrand F."/>
            <person name="Pallen M.J."/>
        </authorList>
    </citation>
    <scope>NUCLEOTIDE SEQUENCE</scope>
    <source>
        <strain evidence="2">CHK171-7178</strain>
    </source>
</reference>
<comment type="caution">
    <text evidence="2">The sequence shown here is derived from an EMBL/GenBank/DDBJ whole genome shotgun (WGS) entry which is preliminary data.</text>
</comment>
<organism evidence="2 3">
    <name type="scientific">Sporosarcina psychrophila</name>
    <name type="common">Bacillus psychrophilus</name>
    <dbReference type="NCBI Taxonomy" id="1476"/>
    <lineage>
        <taxon>Bacteria</taxon>
        <taxon>Bacillati</taxon>
        <taxon>Bacillota</taxon>
        <taxon>Bacilli</taxon>
        <taxon>Bacillales</taxon>
        <taxon>Caryophanaceae</taxon>
        <taxon>Sporosarcina</taxon>
    </lineage>
</organism>
<dbReference type="Proteomes" id="UP000698173">
    <property type="component" value="Unassembled WGS sequence"/>
</dbReference>
<accession>A0A921G0U3</accession>
<evidence type="ECO:0000313" key="3">
    <source>
        <dbReference type="Proteomes" id="UP000698173"/>
    </source>
</evidence>
<protein>
    <submittedName>
        <fullName evidence="2">Uncharacterized protein</fullName>
    </submittedName>
</protein>
<feature type="chain" id="PRO_5037778975" evidence="1">
    <location>
        <begin position="28"/>
        <end position="193"/>
    </location>
</feature>
<dbReference type="AlphaFoldDB" id="A0A921G0U3"/>
<sequence>MIKTVKGKVIAGTMVFGLVTGAGVAFGATDAGTNLKNWYDGQFGKASENVAGQVAAYAGGKVEGLTVEYKGLKTDATNSINEKGVAQAGVANKNIEKLSREHIDAIKDQQAHINTYLSGQFDSLSIFAKGLINQAGDDALKYAKNDLGEYTGAAGNAANEKVKTDVKAVTTQAISDLEETIRVSKQELQAKLD</sequence>
<evidence type="ECO:0000313" key="2">
    <source>
        <dbReference type="EMBL" id="HJF33335.1"/>
    </source>
</evidence>